<proteinExistence type="predicted"/>
<dbReference type="EMBL" id="CAEZVQ010000135">
    <property type="protein sequence ID" value="CAB4640539.1"/>
    <property type="molecule type" value="Genomic_DNA"/>
</dbReference>
<organism evidence="2">
    <name type="scientific">freshwater metagenome</name>
    <dbReference type="NCBI Taxonomy" id="449393"/>
    <lineage>
        <taxon>unclassified sequences</taxon>
        <taxon>metagenomes</taxon>
        <taxon>ecological metagenomes</taxon>
    </lineage>
</organism>
<name>A0A6J6JXY6_9ZZZZ</name>
<dbReference type="InterPro" id="IPR024344">
    <property type="entry name" value="MDMPI_metal-binding"/>
</dbReference>
<dbReference type="Pfam" id="PF11716">
    <property type="entry name" value="MDMPI_N"/>
    <property type="match status" value="1"/>
</dbReference>
<reference evidence="2" key="1">
    <citation type="submission" date="2020-05" db="EMBL/GenBank/DDBJ databases">
        <authorList>
            <person name="Chiriac C."/>
            <person name="Salcher M."/>
            <person name="Ghai R."/>
            <person name="Kavagutti S V."/>
        </authorList>
    </citation>
    <scope>NUCLEOTIDE SEQUENCE</scope>
</reference>
<evidence type="ECO:0000313" key="2">
    <source>
        <dbReference type="EMBL" id="CAB4640539.1"/>
    </source>
</evidence>
<evidence type="ECO:0000259" key="1">
    <source>
        <dbReference type="Pfam" id="PF11716"/>
    </source>
</evidence>
<protein>
    <submittedName>
        <fullName evidence="2">Unannotated protein</fullName>
    </submittedName>
</protein>
<sequence length="213" mass="23594">MSYLVPAEEVVKAYVELRERMIALLRELPEDAAQIIVPHCPEWTVQETVSHMMGVPEAIMLGDMEGVAGEEWTQRQVERHRGDSLKDLADAWEAQFPQFLQILPNIPQPTLSQFVFDVTSHEHDVRHAVGQPGARDSGAVTVGLGFIKTVIDSRDGIDIAVVNQSTVSTFDLFRSLGGRRSLEQIAAIGLDVEYVKKAIDPLPYSIPAIPIPE</sequence>
<dbReference type="InterPro" id="IPR034660">
    <property type="entry name" value="DinB/YfiT-like"/>
</dbReference>
<accession>A0A6J6JXY6</accession>
<dbReference type="Gene3D" id="1.20.120.450">
    <property type="entry name" value="dinb family like domain"/>
    <property type="match status" value="1"/>
</dbReference>
<dbReference type="NCBIfam" id="TIGR03083">
    <property type="entry name" value="maleylpyruvate isomerase family mycothiol-dependent enzyme"/>
    <property type="match status" value="1"/>
</dbReference>
<dbReference type="InterPro" id="IPR017517">
    <property type="entry name" value="Maleyloyr_isom"/>
</dbReference>
<gene>
    <name evidence="2" type="ORF">UFOPK2086_00948</name>
</gene>
<dbReference type="GO" id="GO:0046872">
    <property type="term" value="F:metal ion binding"/>
    <property type="evidence" value="ECO:0007669"/>
    <property type="project" value="InterPro"/>
</dbReference>
<dbReference type="SUPFAM" id="SSF109854">
    <property type="entry name" value="DinB/YfiT-like putative metalloenzymes"/>
    <property type="match status" value="1"/>
</dbReference>
<feature type="domain" description="Mycothiol-dependent maleylpyruvate isomerase metal-binding" evidence="1">
    <location>
        <begin position="16"/>
        <end position="105"/>
    </location>
</feature>
<dbReference type="AlphaFoldDB" id="A0A6J6JXY6"/>